<reference evidence="3 4" key="1">
    <citation type="journal article" date="2013" name="Genome Announc.">
        <title>Complete Genome Sequence of the Thermophilic and Facultatively Chemolithoautotrophic Sulfate Reducer Archaeoglobus sulfaticallidus Strain PM70-1T.</title>
        <authorList>
            <person name="Stokke R."/>
            <person name="Hocking W.P."/>
            <person name="Steinsbu B.O."/>
            <person name="Steen I.H."/>
        </authorList>
    </citation>
    <scope>NUCLEOTIDE SEQUENCE [LARGE SCALE GENOMIC DNA]</scope>
    <source>
        <strain evidence="3">PM70-1</strain>
    </source>
</reference>
<dbReference type="eggNOG" id="arCOG01021">
    <property type="taxonomic scope" value="Archaea"/>
</dbReference>
<keyword evidence="4" id="KW-1185">Reference proteome</keyword>
<protein>
    <submittedName>
        <fullName evidence="3">Amino acid/amide ABC transporter substrate-binding protein, HAAT family</fullName>
    </submittedName>
</protein>
<dbReference type="Gene3D" id="3.40.50.2300">
    <property type="match status" value="2"/>
</dbReference>
<dbReference type="Proteomes" id="UP000013307">
    <property type="component" value="Chromosome"/>
</dbReference>
<accession>N0BMA4</accession>
<gene>
    <name evidence="3" type="ORF">Asulf_01785</name>
</gene>
<dbReference type="PROSITE" id="PS51257">
    <property type="entry name" value="PROKAR_LIPOPROTEIN"/>
    <property type="match status" value="1"/>
</dbReference>
<dbReference type="SUPFAM" id="SSF53822">
    <property type="entry name" value="Periplasmic binding protein-like I"/>
    <property type="match status" value="1"/>
</dbReference>
<evidence type="ECO:0000313" key="3">
    <source>
        <dbReference type="EMBL" id="AGK61756.1"/>
    </source>
</evidence>
<dbReference type="Pfam" id="PF13458">
    <property type="entry name" value="Peripla_BP_6"/>
    <property type="match status" value="1"/>
</dbReference>
<dbReference type="RefSeq" id="WP_015591354.1">
    <property type="nucleotide sequence ID" value="NC_021169.1"/>
</dbReference>
<dbReference type="EMBL" id="CP005290">
    <property type="protein sequence ID" value="AGK61756.1"/>
    <property type="molecule type" value="Genomic_DNA"/>
</dbReference>
<dbReference type="GeneID" id="15393420"/>
<dbReference type="KEGG" id="ast:Asulf_01785"/>
<dbReference type="InterPro" id="IPR051010">
    <property type="entry name" value="BCAA_transport"/>
</dbReference>
<dbReference type="OrthoDB" id="21336at2157"/>
<dbReference type="HOGENOM" id="CLU_027128_5_1_2"/>
<dbReference type="InterPro" id="IPR028082">
    <property type="entry name" value="Peripla_BP_I"/>
</dbReference>
<dbReference type="PANTHER" id="PTHR30483:SF40">
    <property type="entry name" value="HISTIDINE KINASE"/>
    <property type="match status" value="1"/>
</dbReference>
<dbReference type="AlphaFoldDB" id="N0BMA4"/>
<dbReference type="STRING" id="387631.Asulf_01785"/>
<keyword evidence="1" id="KW-0732">Signal</keyword>
<dbReference type="InterPro" id="IPR028081">
    <property type="entry name" value="Leu-bd"/>
</dbReference>
<evidence type="ECO:0000259" key="2">
    <source>
        <dbReference type="Pfam" id="PF13458"/>
    </source>
</evidence>
<evidence type="ECO:0000313" key="4">
    <source>
        <dbReference type="Proteomes" id="UP000013307"/>
    </source>
</evidence>
<proteinExistence type="predicted"/>
<evidence type="ECO:0000256" key="1">
    <source>
        <dbReference type="ARBA" id="ARBA00022729"/>
    </source>
</evidence>
<organism evidence="3 4">
    <name type="scientific">Archaeoglobus sulfaticallidus PM70-1</name>
    <dbReference type="NCBI Taxonomy" id="387631"/>
    <lineage>
        <taxon>Archaea</taxon>
        <taxon>Methanobacteriati</taxon>
        <taxon>Methanobacteriota</taxon>
        <taxon>Archaeoglobi</taxon>
        <taxon>Archaeoglobales</taxon>
        <taxon>Archaeoglobaceae</taxon>
        <taxon>Archaeoglobus</taxon>
    </lineage>
</organism>
<sequence>MSLRKLVLVIAIAALLMACAQQAEKPVPTPAEKTPTAENTPEVKEVEIPIGVLVDLSGPLTTYGEDIKATVEIAKDEINKYFEEKGKPYRVKVYVEDTRVDPKVALDKVQALHGKGVRLIIGPMGSGEVKNIADYVTANKIIIISPSSTAIPQLLGITKPEEKKFIFRFVAPDTFQTKAIAKEVQELGIKGVVITYVGNAWGKGLADAAKPLFEEYGIEVAKVVEYPDPPPADFSQYINAIEDGIKNLADKYGTEKIAVVAFSYEETYTMLSQIPEDSILLKVMWIGCDGNAYSRKITEMCDRVNAVKMYSTLFESKGDSYEQLNKTYYGKYGRTTYQYGLDAYDAAWVLALSFAQVYDKEGKFDPDAVAEVIPKVTEEYSKGAYGVTPVSGFIKLNEWNDRASGNYAIWGVEDCQWVLKGIWKSEKNEVEWK</sequence>
<name>N0BMA4_9EURY</name>
<dbReference type="PANTHER" id="PTHR30483">
    <property type="entry name" value="LEUCINE-SPECIFIC-BINDING PROTEIN"/>
    <property type="match status" value="1"/>
</dbReference>
<feature type="domain" description="Leucine-binding protein" evidence="2">
    <location>
        <begin position="47"/>
        <end position="379"/>
    </location>
</feature>